<evidence type="ECO:0000259" key="3">
    <source>
        <dbReference type="PROSITE" id="PS50192"/>
    </source>
</evidence>
<feature type="compositionally biased region" description="Polar residues" evidence="2">
    <location>
        <begin position="156"/>
        <end position="185"/>
    </location>
</feature>
<dbReference type="PANTHER" id="PTHR19305">
    <property type="entry name" value="SYNAPTOSOMAL ASSOCIATED PROTEIN"/>
    <property type="match status" value="1"/>
</dbReference>
<accession>A0A7H9AYW6</accession>
<dbReference type="PANTHER" id="PTHR19305:SF9">
    <property type="entry name" value="SYNAPTOSOMAL-ASSOCIATED PROTEIN 29"/>
    <property type="match status" value="1"/>
</dbReference>
<dbReference type="GO" id="GO:0006887">
    <property type="term" value="P:exocytosis"/>
    <property type="evidence" value="ECO:0007669"/>
    <property type="project" value="TreeGrafter"/>
</dbReference>
<feature type="compositionally biased region" description="Polar residues" evidence="2">
    <location>
        <begin position="231"/>
        <end position="242"/>
    </location>
</feature>
<dbReference type="EMBL" id="CP058605">
    <property type="protein sequence ID" value="QLG71511.1"/>
    <property type="molecule type" value="Genomic_DNA"/>
</dbReference>
<dbReference type="GO" id="GO:0005886">
    <property type="term" value="C:plasma membrane"/>
    <property type="evidence" value="ECO:0007669"/>
    <property type="project" value="TreeGrafter"/>
</dbReference>
<dbReference type="InterPro" id="IPR000727">
    <property type="entry name" value="T_SNARE_dom"/>
</dbReference>
<organism evidence="4 5">
    <name type="scientific">Zygotorulaspora mrakii</name>
    <name type="common">Zygosaccharomyces mrakii</name>
    <dbReference type="NCBI Taxonomy" id="42260"/>
    <lineage>
        <taxon>Eukaryota</taxon>
        <taxon>Fungi</taxon>
        <taxon>Dikarya</taxon>
        <taxon>Ascomycota</taxon>
        <taxon>Saccharomycotina</taxon>
        <taxon>Saccharomycetes</taxon>
        <taxon>Saccharomycetales</taxon>
        <taxon>Saccharomycetaceae</taxon>
        <taxon>Zygotorulaspora</taxon>
    </lineage>
</organism>
<comment type="similarity">
    <text evidence="1">Belongs to the SNAP-25 family.</text>
</comment>
<dbReference type="PROSITE" id="PS50192">
    <property type="entry name" value="T_SNARE"/>
    <property type="match status" value="1"/>
</dbReference>
<dbReference type="AlphaFoldDB" id="A0A7H9AYW6"/>
<feature type="region of interest" description="Disordered" evidence="2">
    <location>
        <begin position="1"/>
        <end position="353"/>
    </location>
</feature>
<evidence type="ECO:0000256" key="1">
    <source>
        <dbReference type="ARBA" id="ARBA00009480"/>
    </source>
</evidence>
<name>A0A7H9AYW6_ZYGMR</name>
<dbReference type="Proteomes" id="UP000509704">
    <property type="component" value="Chromosome 2"/>
</dbReference>
<feature type="compositionally biased region" description="Polar residues" evidence="2">
    <location>
        <begin position="125"/>
        <end position="146"/>
    </location>
</feature>
<dbReference type="CDD" id="cd15857">
    <property type="entry name" value="SNARE_SEC9C"/>
    <property type="match status" value="1"/>
</dbReference>
<dbReference type="RefSeq" id="XP_037143239.1">
    <property type="nucleotide sequence ID" value="XM_037287344.1"/>
</dbReference>
<dbReference type="GO" id="GO:0005484">
    <property type="term" value="F:SNAP receptor activity"/>
    <property type="evidence" value="ECO:0007669"/>
    <property type="project" value="TreeGrafter"/>
</dbReference>
<feature type="domain" description="T-SNARE coiled-coil homology" evidence="3">
    <location>
        <begin position="595"/>
        <end position="657"/>
    </location>
</feature>
<dbReference type="SUPFAM" id="SSF58038">
    <property type="entry name" value="SNARE fusion complex"/>
    <property type="match status" value="2"/>
</dbReference>
<dbReference type="SMART" id="SM00397">
    <property type="entry name" value="t_SNARE"/>
    <property type="match status" value="2"/>
</dbReference>
<dbReference type="Gene3D" id="1.20.5.110">
    <property type="match status" value="2"/>
</dbReference>
<proteinExistence type="inferred from homology"/>
<gene>
    <name evidence="4" type="ORF">HG535_0B05530</name>
</gene>
<reference evidence="4 5" key="1">
    <citation type="submission" date="2020-07" db="EMBL/GenBank/DDBJ databases">
        <title>The yeast mating-type switching endonuclease HO is a domesticated member of an unorthodox homing genetic element family.</title>
        <authorList>
            <person name="Coughlan A.Y."/>
            <person name="Lombardi L."/>
            <person name="Braun-Galleani S."/>
            <person name="Martos A.R."/>
            <person name="Galeote V."/>
            <person name="Bigey F."/>
            <person name="Dequin S."/>
            <person name="Byrne K.P."/>
            <person name="Wolfe K.H."/>
        </authorList>
    </citation>
    <scope>NUCLEOTIDE SEQUENCE [LARGE SCALE GENOMIC DNA]</scope>
    <source>
        <strain evidence="4 5">NRRL Y-6702</strain>
    </source>
</reference>
<dbReference type="GO" id="GO:0019905">
    <property type="term" value="F:syntaxin binding"/>
    <property type="evidence" value="ECO:0007669"/>
    <property type="project" value="TreeGrafter"/>
</dbReference>
<dbReference type="GO" id="GO:0006906">
    <property type="term" value="P:vesicle fusion"/>
    <property type="evidence" value="ECO:0007669"/>
    <property type="project" value="TreeGrafter"/>
</dbReference>
<feature type="compositionally biased region" description="Polar residues" evidence="2">
    <location>
        <begin position="303"/>
        <end position="314"/>
    </location>
</feature>
<feature type="compositionally biased region" description="Polar residues" evidence="2">
    <location>
        <begin position="262"/>
        <end position="287"/>
    </location>
</feature>
<dbReference type="CDD" id="cd15886">
    <property type="entry name" value="SNARE_SEC9N"/>
    <property type="match status" value="1"/>
</dbReference>
<sequence length="658" mass="73835">MGIKKLFKIKPPEEDTLEQNRETLNEMGISTRNPSKKKREKFAAYGRFAKDKAQDRVYAPEGYENFTKPQEEDDLNKSELDNATPNAESKGGGPQSADPYAASAGGSDPYAINTSANYGADPYSNMPTNNYQGTGYSENSYTSSGPSYGDPYQAPNGYSSAYSGINGAGNVTSPYGASGSNMQDQNRPKVNPYGGGNFRDNSYSDRSSSRTANTTSNPYGGLNKEQDEYSRSGSFPKSSKQPANPYATLGTDVYASHGVQAGQDSQSKNNPYSRRNVNEYGSATGNEMRTGGAPRRRMGRPDMSTNRLTSTKSAADTLDLNKSAVDGDDLNEEPRAGEFDFEEERPSYGENTVGVDELDLNAPLNEQDQQNDFNSTIADHQEQLYQEAPQWQLEDEGLSQSEYTQHNQGAYKTFDELQREEEARQQQEEDEAVDEVKQEIRFTKQSSVASTRNTLKMAQEAEMSGMNSIGLLGHQSERLNNIEGNLDLMKVQNKIADDKVAELKKLNRNILAVHVSNPFNSKRRQREREEKIKNRKIEEKLMKEHTSQQLARSTQRIEGAMNANDDINTVREKYQRKQILDRSKQFQFENDEEDDMMEVEIDRNLDQIQQISGRLKKLAMATGEELDSQQKRVRNIEDNTDDLDIKIHLNTTRLSGIR</sequence>
<dbReference type="OrthoDB" id="18679at2759"/>
<keyword evidence="5" id="KW-1185">Reference proteome</keyword>
<dbReference type="FunFam" id="1.20.5.110:FF:000048">
    <property type="entry name" value="Protein transport protein SEC9"/>
    <property type="match status" value="1"/>
</dbReference>
<evidence type="ECO:0000313" key="5">
    <source>
        <dbReference type="Proteomes" id="UP000509704"/>
    </source>
</evidence>
<dbReference type="KEGG" id="zmk:HG535_0B05530"/>
<evidence type="ECO:0000256" key="2">
    <source>
        <dbReference type="SAM" id="MobiDB-lite"/>
    </source>
</evidence>
<evidence type="ECO:0000313" key="4">
    <source>
        <dbReference type="EMBL" id="QLG71511.1"/>
    </source>
</evidence>
<protein>
    <recommendedName>
        <fullName evidence="3">t-SNARE coiled-coil homology domain-containing protein</fullName>
    </recommendedName>
</protein>
<dbReference type="GO" id="GO:0031201">
    <property type="term" value="C:SNARE complex"/>
    <property type="evidence" value="ECO:0007669"/>
    <property type="project" value="TreeGrafter"/>
</dbReference>
<feature type="compositionally biased region" description="Basic and acidic residues" evidence="2">
    <location>
        <begin position="10"/>
        <end position="24"/>
    </location>
</feature>
<dbReference type="GeneID" id="59235172"/>
<feature type="compositionally biased region" description="Low complexity" evidence="2">
    <location>
        <begin position="199"/>
        <end position="217"/>
    </location>
</feature>